<dbReference type="InterPro" id="IPR000195">
    <property type="entry name" value="Rab-GAP-TBC_dom"/>
</dbReference>
<dbReference type="Proteomes" id="UP001141327">
    <property type="component" value="Unassembled WGS sequence"/>
</dbReference>
<accession>A0ABQ8UPK7</accession>
<sequence length="370" mass="41940">MTHSVFSAFQAEETWSNRAERKKTGRNGYARGTPPNEASLHLVRCGSPEPSGPFSKITSPSSTAPITSGSPFLSPAQREMGRIRRFRDLVDAPDVDMADHPRSSCATPPPLASPEALKKMAWDGVPPVVRSPVWQLLLGYLPSHRERQVATIERKRAEYWACIPQYFTDIETLPPYERSLRHQIAIDVPRTNPDCPLVQNPVIQKMLERVLYIWAIRHPASGYVQGINDLATPFFVAFLRPFFDLDDPAQQDLGTLSAAQLNEVEADAYWCLSKMLDDPAKLARHLESQHVQYLQFAFRWMNCLLTREFPSPLLLRLLDTYFAEGDGYPLFHVFVCAALLIKYSKELMPLDFQGIIIFLQPQPSRPPGRH</sequence>
<dbReference type="Gene3D" id="1.10.472.80">
    <property type="entry name" value="Ypt/Rab-GAP domain of gyp1p, domain 3"/>
    <property type="match status" value="1"/>
</dbReference>
<name>A0ABQ8UPK7_9EUKA</name>
<dbReference type="PROSITE" id="PS50086">
    <property type="entry name" value="TBC_RABGAP"/>
    <property type="match status" value="1"/>
</dbReference>
<dbReference type="Pfam" id="PF00566">
    <property type="entry name" value="RabGAP-TBC"/>
    <property type="match status" value="2"/>
</dbReference>
<proteinExistence type="predicted"/>
<feature type="domain" description="Rab-GAP TBC" evidence="2">
    <location>
        <begin position="124"/>
        <end position="325"/>
    </location>
</feature>
<reference evidence="3" key="1">
    <citation type="journal article" date="2022" name="bioRxiv">
        <title>Genomics of Preaxostyla Flagellates Illuminates Evolutionary Transitions and the Path Towards Mitochondrial Loss.</title>
        <authorList>
            <person name="Novak L.V.F."/>
            <person name="Treitli S.C."/>
            <person name="Pyrih J."/>
            <person name="Halakuc P."/>
            <person name="Pipaliya S.V."/>
            <person name="Vacek V."/>
            <person name="Brzon O."/>
            <person name="Soukal P."/>
            <person name="Eme L."/>
            <person name="Dacks J.B."/>
            <person name="Karnkowska A."/>
            <person name="Elias M."/>
            <person name="Hampl V."/>
        </authorList>
    </citation>
    <scope>NUCLEOTIDE SEQUENCE</scope>
    <source>
        <strain evidence="3">RCP-MX</strain>
    </source>
</reference>
<comment type="caution">
    <text evidence="3">The sequence shown here is derived from an EMBL/GenBank/DDBJ whole genome shotgun (WGS) entry which is preliminary data.</text>
</comment>
<evidence type="ECO:0000313" key="4">
    <source>
        <dbReference type="Proteomes" id="UP001141327"/>
    </source>
</evidence>
<dbReference type="Gene3D" id="1.10.8.270">
    <property type="entry name" value="putative rabgap domain of human tbc1 domain family member 14 like domains"/>
    <property type="match status" value="1"/>
</dbReference>
<dbReference type="SMART" id="SM00164">
    <property type="entry name" value="TBC"/>
    <property type="match status" value="1"/>
</dbReference>
<evidence type="ECO:0000256" key="1">
    <source>
        <dbReference type="SAM" id="MobiDB-lite"/>
    </source>
</evidence>
<dbReference type="PANTHER" id="PTHR22957:SF26">
    <property type="entry name" value="LD44506P"/>
    <property type="match status" value="1"/>
</dbReference>
<evidence type="ECO:0000259" key="2">
    <source>
        <dbReference type="PROSITE" id="PS50086"/>
    </source>
</evidence>
<gene>
    <name evidence="3" type="ORF">PAPYR_5614</name>
</gene>
<feature type="region of interest" description="Disordered" evidence="1">
    <location>
        <begin position="17"/>
        <end position="74"/>
    </location>
</feature>
<dbReference type="InterPro" id="IPR035969">
    <property type="entry name" value="Rab-GAP_TBC_sf"/>
</dbReference>
<protein>
    <submittedName>
        <fullName evidence="3">GTPase-activating protein gyp1</fullName>
    </submittedName>
</protein>
<dbReference type="PANTHER" id="PTHR22957">
    <property type="entry name" value="TBC1 DOMAIN FAMILY MEMBER GTPASE-ACTIVATING PROTEIN"/>
    <property type="match status" value="1"/>
</dbReference>
<feature type="compositionally biased region" description="Low complexity" evidence="1">
    <location>
        <begin position="55"/>
        <end position="71"/>
    </location>
</feature>
<organism evidence="3 4">
    <name type="scientific">Paratrimastix pyriformis</name>
    <dbReference type="NCBI Taxonomy" id="342808"/>
    <lineage>
        <taxon>Eukaryota</taxon>
        <taxon>Metamonada</taxon>
        <taxon>Preaxostyla</taxon>
        <taxon>Paratrimastigidae</taxon>
        <taxon>Paratrimastix</taxon>
    </lineage>
</organism>
<dbReference type="SUPFAM" id="SSF47923">
    <property type="entry name" value="Ypt/Rab-GAP domain of gyp1p"/>
    <property type="match status" value="2"/>
</dbReference>
<dbReference type="Gene3D" id="1.10.10.750">
    <property type="entry name" value="Ypt/Rab-GAP domain of gyp1p, domain 1"/>
    <property type="match status" value="1"/>
</dbReference>
<dbReference type="EMBL" id="JAPMOS010000027">
    <property type="protein sequence ID" value="KAJ4458640.1"/>
    <property type="molecule type" value="Genomic_DNA"/>
</dbReference>
<evidence type="ECO:0000313" key="3">
    <source>
        <dbReference type="EMBL" id="KAJ4458640.1"/>
    </source>
</evidence>
<keyword evidence="4" id="KW-1185">Reference proteome</keyword>